<reference evidence="1 2" key="1">
    <citation type="journal article" date="2015" name="Genome Biol. Evol.">
        <title>The Dynamics of Genetic Interactions between Vibrio metoecus and Vibrio cholerae, Two Close Relatives Co-Occurring in the Environment.</title>
        <authorList>
            <person name="Orata F.D."/>
            <person name="Kirchberger P.C."/>
            <person name="Meheust R."/>
            <person name="Barlow E.J."/>
            <person name="Tarr C.L."/>
            <person name="Boucher Y."/>
        </authorList>
    </citation>
    <scope>NUCLEOTIDE SEQUENCE [LARGE SCALE GENOMIC DNA]</scope>
    <source>
        <strain evidence="1 2">08-2459</strain>
    </source>
</reference>
<dbReference type="Proteomes" id="UP000053724">
    <property type="component" value="Unassembled WGS sequence"/>
</dbReference>
<dbReference type="EMBL" id="LCUF01000008">
    <property type="protein sequence ID" value="KQA23685.1"/>
    <property type="molecule type" value="Genomic_DNA"/>
</dbReference>
<proteinExistence type="predicted"/>
<dbReference type="AlphaFoldDB" id="A0A0Q0MUD8"/>
<protein>
    <submittedName>
        <fullName evidence="1">Uncharacterized protein</fullName>
    </submittedName>
</protein>
<organism evidence="1 2">
    <name type="scientific">Vibrio metoecus</name>
    <dbReference type="NCBI Taxonomy" id="1481663"/>
    <lineage>
        <taxon>Bacteria</taxon>
        <taxon>Pseudomonadati</taxon>
        <taxon>Pseudomonadota</taxon>
        <taxon>Gammaproteobacteria</taxon>
        <taxon>Vibrionales</taxon>
        <taxon>Vibrionaceae</taxon>
        <taxon>Vibrio</taxon>
    </lineage>
</organism>
<accession>A0A0Q0MUD8</accession>
<comment type="caution">
    <text evidence="1">The sequence shown here is derived from an EMBL/GenBank/DDBJ whole genome shotgun (WGS) entry which is preliminary data.</text>
</comment>
<dbReference type="PATRIC" id="fig|1481663.8.peg.4812"/>
<gene>
    <name evidence="1" type="ORF">AAY55_07995</name>
</gene>
<evidence type="ECO:0000313" key="1">
    <source>
        <dbReference type="EMBL" id="KQA23685.1"/>
    </source>
</evidence>
<evidence type="ECO:0000313" key="2">
    <source>
        <dbReference type="Proteomes" id="UP000053724"/>
    </source>
</evidence>
<sequence>MGDTQAVNAYSNCAPTSKKYPPLCEFWLSFVHLSRYIDMKSKICRIFLLSKLRFYGFHERG</sequence>
<name>A0A0Q0MUD8_VIBMT</name>